<accession>A0ACB8VLJ3</accession>
<feature type="non-terminal residue" evidence="1">
    <location>
        <position position="1"/>
    </location>
</feature>
<dbReference type="Proteomes" id="UP000831701">
    <property type="component" value="Chromosome 20"/>
</dbReference>
<sequence length="643" mass="69393">CEVCNSSLGNMKAGDSLWIYRNMVHCENCFEDPQQTGRAFLLSFFPSPSQCAFYQMEAEVLNPQMMADVNGNNKITNAELEVLKLQELVRKLEKQNEQLRTRANAVNNCSVGPRLQTSLSCLHGGTACPSDTFSAKYGISSPAQSNPCAPGARGSPEEPFAYFQPSSAPPDAAGEDSTVLDEVDVLDLSAVLPVGEPESWLYVSPKAKLQGESVLSPLQWCRQVLDHPGPEVELAKMTLCHRLDQAKRRRGVSSVRPYSCIEGLSTLSCPVLPYTKSAALTEPPDVGRRHAAISPQSSLDSEVGVAELEDDSISMSYKLQDMTDVEVMARLQEESLRQDYASTSATACRRSSSFSLHSLRRSEMDLEEEDEEDEGYDQLPPPQPRLFRTGSMQRGSLPHSHTFSSIRDCRRSSATPQFSLSGLSQYSGPSSLTTETHTAYRNSTDKLRRSMPNLIRAPSMPSVPSIPCLASPVNPPSHGPSSLPTISSLRSSQSFDSSSGLARLQSSIPSPGQLSQRVQSVGNFPTTARHPLKATAYVSPTVQQGPTSAALSTSTSLHSIPSSAALAQPLKPSSSLVPQPQKASTNQPAVPRSSLPRPASFVGTSGVPRPSKITQPTRSLLTPPKSLAALSALRDGSWKDGCY</sequence>
<comment type="caution">
    <text evidence="1">The sequence shown here is derived from an EMBL/GenBank/DDBJ whole genome shotgun (WGS) entry which is preliminary data.</text>
</comment>
<name>A0ACB8VLJ3_9TELE</name>
<protein>
    <submittedName>
        <fullName evidence="1">Uncharacterized protein</fullName>
    </submittedName>
</protein>
<organism evidence="1 2">
    <name type="scientific">Scortum barcoo</name>
    <name type="common">barcoo grunter</name>
    <dbReference type="NCBI Taxonomy" id="214431"/>
    <lineage>
        <taxon>Eukaryota</taxon>
        <taxon>Metazoa</taxon>
        <taxon>Chordata</taxon>
        <taxon>Craniata</taxon>
        <taxon>Vertebrata</taxon>
        <taxon>Euteleostomi</taxon>
        <taxon>Actinopterygii</taxon>
        <taxon>Neopterygii</taxon>
        <taxon>Teleostei</taxon>
        <taxon>Neoteleostei</taxon>
        <taxon>Acanthomorphata</taxon>
        <taxon>Eupercaria</taxon>
        <taxon>Centrarchiformes</taxon>
        <taxon>Terapontoidei</taxon>
        <taxon>Terapontidae</taxon>
        <taxon>Scortum</taxon>
    </lineage>
</organism>
<gene>
    <name evidence="1" type="ORF">L3Q82_017623</name>
</gene>
<keyword evidence="2" id="KW-1185">Reference proteome</keyword>
<proteinExistence type="predicted"/>
<dbReference type="EMBL" id="CM041550">
    <property type="protein sequence ID" value="KAI3356401.1"/>
    <property type="molecule type" value="Genomic_DNA"/>
</dbReference>
<evidence type="ECO:0000313" key="1">
    <source>
        <dbReference type="EMBL" id="KAI3356401.1"/>
    </source>
</evidence>
<evidence type="ECO:0000313" key="2">
    <source>
        <dbReference type="Proteomes" id="UP000831701"/>
    </source>
</evidence>
<reference evidence="1" key="1">
    <citation type="submission" date="2022-04" db="EMBL/GenBank/DDBJ databases">
        <title>Jade perch genome.</title>
        <authorList>
            <person name="Chao B."/>
        </authorList>
    </citation>
    <scope>NUCLEOTIDE SEQUENCE</scope>
    <source>
        <strain evidence="1">CB-2022</strain>
    </source>
</reference>